<dbReference type="EMBL" id="BAAARW010000028">
    <property type="protein sequence ID" value="GAA2445241.1"/>
    <property type="molecule type" value="Genomic_DNA"/>
</dbReference>
<feature type="transmembrane region" description="Helical" evidence="1">
    <location>
        <begin position="17"/>
        <end position="40"/>
    </location>
</feature>
<dbReference type="Proteomes" id="UP001501231">
    <property type="component" value="Unassembled WGS sequence"/>
</dbReference>
<proteinExistence type="predicted"/>
<evidence type="ECO:0000313" key="2">
    <source>
        <dbReference type="EMBL" id="GAA2445241.1"/>
    </source>
</evidence>
<comment type="caution">
    <text evidence="2">The sequence shown here is derived from an EMBL/GenBank/DDBJ whole genome shotgun (WGS) entry which is preliminary data.</text>
</comment>
<keyword evidence="1" id="KW-0472">Membrane</keyword>
<keyword evidence="3" id="KW-1185">Reference proteome</keyword>
<organism evidence="2 3">
    <name type="scientific">Actinomadura vinacea</name>
    <dbReference type="NCBI Taxonomy" id="115336"/>
    <lineage>
        <taxon>Bacteria</taxon>
        <taxon>Bacillati</taxon>
        <taxon>Actinomycetota</taxon>
        <taxon>Actinomycetes</taxon>
        <taxon>Streptosporangiales</taxon>
        <taxon>Thermomonosporaceae</taxon>
        <taxon>Actinomadura</taxon>
    </lineage>
</organism>
<name>A0ABN3JZQ7_9ACTN</name>
<dbReference type="RefSeq" id="WP_344595243.1">
    <property type="nucleotide sequence ID" value="NZ_BAAARW010000028.1"/>
</dbReference>
<sequence length="140" mass="15818">MTAGPSTARPKGVLRRALAIITALLAVSAILVIVLLDAALDDPRRFDRLEQPASVTYPDESKHYVGLVQRRSLIFGRVTGHDLYAGRFPDMSYGHFVRLDITGEERPDIKDASWDRNGVRVRFTTGHELFVPVRYFMYGR</sequence>
<reference evidence="2 3" key="1">
    <citation type="journal article" date="2019" name="Int. J. Syst. Evol. Microbiol.">
        <title>The Global Catalogue of Microorganisms (GCM) 10K type strain sequencing project: providing services to taxonomists for standard genome sequencing and annotation.</title>
        <authorList>
            <consortium name="The Broad Institute Genomics Platform"/>
            <consortium name="The Broad Institute Genome Sequencing Center for Infectious Disease"/>
            <person name="Wu L."/>
            <person name="Ma J."/>
        </authorList>
    </citation>
    <scope>NUCLEOTIDE SEQUENCE [LARGE SCALE GENOMIC DNA]</scope>
    <source>
        <strain evidence="2 3">JCM 3325</strain>
    </source>
</reference>
<evidence type="ECO:0000256" key="1">
    <source>
        <dbReference type="SAM" id="Phobius"/>
    </source>
</evidence>
<gene>
    <name evidence="2" type="ORF">GCM10010191_72640</name>
</gene>
<protein>
    <recommendedName>
        <fullName evidence="4">DUF2207 domain-containing protein</fullName>
    </recommendedName>
</protein>
<evidence type="ECO:0008006" key="4">
    <source>
        <dbReference type="Google" id="ProtNLM"/>
    </source>
</evidence>
<keyword evidence="1" id="KW-1133">Transmembrane helix</keyword>
<evidence type="ECO:0000313" key="3">
    <source>
        <dbReference type="Proteomes" id="UP001501231"/>
    </source>
</evidence>
<keyword evidence="1" id="KW-0812">Transmembrane</keyword>
<accession>A0ABN3JZQ7</accession>